<comment type="caution">
    <text evidence="10">The sequence shown here is derived from an EMBL/GenBank/DDBJ whole genome shotgun (WGS) entry which is preliminary data.</text>
</comment>
<evidence type="ECO:0000313" key="11">
    <source>
        <dbReference type="Proteomes" id="UP001355653"/>
    </source>
</evidence>
<feature type="domain" description="Spore germination GerAC-like C-terminal" evidence="8">
    <location>
        <begin position="217"/>
        <end position="352"/>
    </location>
</feature>
<evidence type="ECO:0000256" key="5">
    <source>
        <dbReference type="ARBA" id="ARBA00023136"/>
    </source>
</evidence>
<comment type="subcellular location">
    <subcellularLocation>
        <location evidence="1">Membrane</location>
        <topology evidence="1">Lipid-anchor</topology>
    </subcellularLocation>
</comment>
<feature type="domain" description="Spore germination protein N-terminal" evidence="9">
    <location>
        <begin position="24"/>
        <end position="198"/>
    </location>
</feature>
<keyword evidence="3" id="KW-0309">Germination</keyword>
<evidence type="ECO:0000259" key="8">
    <source>
        <dbReference type="Pfam" id="PF05504"/>
    </source>
</evidence>
<keyword evidence="11" id="KW-1185">Reference proteome</keyword>
<dbReference type="Pfam" id="PF25198">
    <property type="entry name" value="Spore_GerAC_N"/>
    <property type="match status" value="1"/>
</dbReference>
<protein>
    <submittedName>
        <fullName evidence="10">Ger(X)C family spore germination protein</fullName>
    </submittedName>
</protein>
<evidence type="ECO:0000256" key="4">
    <source>
        <dbReference type="ARBA" id="ARBA00022729"/>
    </source>
</evidence>
<dbReference type="Pfam" id="PF05504">
    <property type="entry name" value="Spore_GerAC"/>
    <property type="match status" value="1"/>
</dbReference>
<dbReference type="InterPro" id="IPR008844">
    <property type="entry name" value="Spore_GerAC-like"/>
</dbReference>
<dbReference type="NCBIfam" id="TIGR02887">
    <property type="entry name" value="spore_ger_x_C"/>
    <property type="match status" value="1"/>
</dbReference>
<evidence type="ECO:0000259" key="9">
    <source>
        <dbReference type="Pfam" id="PF25198"/>
    </source>
</evidence>
<comment type="similarity">
    <text evidence="2">Belongs to the GerABKC lipoprotein family.</text>
</comment>
<dbReference type="PANTHER" id="PTHR35789">
    <property type="entry name" value="SPORE GERMINATION PROTEIN B3"/>
    <property type="match status" value="1"/>
</dbReference>
<proteinExistence type="inferred from homology"/>
<keyword evidence="6" id="KW-0564">Palmitate</keyword>
<accession>A0ABU6DAH4</accession>
<evidence type="ECO:0000256" key="7">
    <source>
        <dbReference type="ARBA" id="ARBA00023288"/>
    </source>
</evidence>
<sequence length="384" mass="43759">MRFIPLLLVIGILPLLLTGCWGLREIEHLAYVNSIGIDYVKGKVVFYTQMISFNNIAKKEAGAGMSKEVVSIGKGEGRTVDEAIFDLYKTSQQRLAWSHVKTIAFTEAALREDVIHGVLDQMDRYYEFRYTIWTMATHGSIEDIFSTSPTQNMSTLYSQLNNPRDRYSQSSLVAPLYLYKFIWKWDENSKILLLPELSVNETSWLENKKPSPQLQQDGVCVMQNKQLLGCFKIDEIMGLRWMEKETVRTPLMLQVDNKPIAMMVVKKIKPSIEPKLANGKLTFHIKVKMEGSVTEQEKPARESDLKELAEKEIRKQIQKTYLVGLKSDADLLGLSDSLYRSNPKEWHRLVKNGSLPLKPESLGEIDVSIGITDVGIAKILKKKD</sequence>
<evidence type="ECO:0000256" key="6">
    <source>
        <dbReference type="ARBA" id="ARBA00023139"/>
    </source>
</evidence>
<dbReference type="InterPro" id="IPR046953">
    <property type="entry name" value="Spore_GerAC-like_C"/>
</dbReference>
<dbReference type="RefSeq" id="WP_127457378.1">
    <property type="nucleotide sequence ID" value="NZ_JAROBY010000017.1"/>
</dbReference>
<keyword evidence="4" id="KW-0732">Signal</keyword>
<name>A0ABU6DAH4_9BACL</name>
<dbReference type="InterPro" id="IPR038501">
    <property type="entry name" value="Spore_GerAC_C_sf"/>
</dbReference>
<evidence type="ECO:0000256" key="3">
    <source>
        <dbReference type="ARBA" id="ARBA00022544"/>
    </source>
</evidence>
<dbReference type="PROSITE" id="PS51257">
    <property type="entry name" value="PROKAR_LIPOPROTEIN"/>
    <property type="match status" value="1"/>
</dbReference>
<dbReference type="Gene3D" id="3.30.300.210">
    <property type="entry name" value="Nutrient germinant receptor protein C, domain 3"/>
    <property type="match status" value="1"/>
</dbReference>
<keyword evidence="7" id="KW-0449">Lipoprotein</keyword>
<dbReference type="Proteomes" id="UP001355653">
    <property type="component" value="Unassembled WGS sequence"/>
</dbReference>
<evidence type="ECO:0000256" key="1">
    <source>
        <dbReference type="ARBA" id="ARBA00004635"/>
    </source>
</evidence>
<reference evidence="10 11" key="1">
    <citation type="submission" date="2023-03" db="EMBL/GenBank/DDBJ databases">
        <title>Bacillus Genome Sequencing.</title>
        <authorList>
            <person name="Dunlap C."/>
        </authorList>
    </citation>
    <scope>NUCLEOTIDE SEQUENCE [LARGE SCALE GENOMIC DNA]</scope>
    <source>
        <strain evidence="10 11">NRS-1351</strain>
    </source>
</reference>
<dbReference type="PANTHER" id="PTHR35789:SF1">
    <property type="entry name" value="SPORE GERMINATION PROTEIN B3"/>
    <property type="match status" value="1"/>
</dbReference>
<keyword evidence="5" id="KW-0472">Membrane</keyword>
<dbReference type="EMBL" id="JAROBY010000017">
    <property type="protein sequence ID" value="MEB4794713.1"/>
    <property type="molecule type" value="Genomic_DNA"/>
</dbReference>
<evidence type="ECO:0000313" key="10">
    <source>
        <dbReference type="EMBL" id="MEB4794713.1"/>
    </source>
</evidence>
<dbReference type="InterPro" id="IPR057336">
    <property type="entry name" value="GerAC_N"/>
</dbReference>
<gene>
    <name evidence="10" type="ORF">P5G65_12465</name>
</gene>
<evidence type="ECO:0000256" key="2">
    <source>
        <dbReference type="ARBA" id="ARBA00007886"/>
    </source>
</evidence>
<organism evidence="10 11">
    <name type="scientific">Paenibacillus chondroitinus</name>
    <dbReference type="NCBI Taxonomy" id="59842"/>
    <lineage>
        <taxon>Bacteria</taxon>
        <taxon>Bacillati</taxon>
        <taxon>Bacillota</taxon>
        <taxon>Bacilli</taxon>
        <taxon>Bacillales</taxon>
        <taxon>Paenibacillaceae</taxon>
        <taxon>Paenibacillus</taxon>
    </lineage>
</organism>